<keyword evidence="2" id="KW-1185">Reference proteome</keyword>
<sequence>MTGGWGPRGWFLALTHLVPGLMYPVPRLGGGCRARMRPETAAFADARKYAEMQALAGMSVLRRTRVGLRTGLVSVRLRAVGLVGRLTAASSSRRVWGTAGMTWWGMCGWFGCWRWPVRLWGLG</sequence>
<organism evidence="1 2">
    <name type="scientific">Kribbella solani</name>
    <dbReference type="NCBI Taxonomy" id="236067"/>
    <lineage>
        <taxon>Bacteria</taxon>
        <taxon>Bacillati</taxon>
        <taxon>Actinomycetota</taxon>
        <taxon>Actinomycetes</taxon>
        <taxon>Propionibacteriales</taxon>
        <taxon>Kribbellaceae</taxon>
        <taxon>Kribbella</taxon>
    </lineage>
</organism>
<dbReference type="Proteomes" id="UP000558997">
    <property type="component" value="Unassembled WGS sequence"/>
</dbReference>
<evidence type="ECO:0000313" key="2">
    <source>
        <dbReference type="Proteomes" id="UP000558997"/>
    </source>
</evidence>
<protein>
    <submittedName>
        <fullName evidence="1">Uncharacterized protein</fullName>
    </submittedName>
</protein>
<accession>A0A841DTW5</accession>
<name>A0A841DTW5_9ACTN</name>
<gene>
    <name evidence="1" type="ORF">HDA44_003666</name>
</gene>
<dbReference type="EMBL" id="JACHNF010000001">
    <property type="protein sequence ID" value="MBB5980325.1"/>
    <property type="molecule type" value="Genomic_DNA"/>
</dbReference>
<comment type="caution">
    <text evidence="1">The sequence shown here is derived from an EMBL/GenBank/DDBJ whole genome shotgun (WGS) entry which is preliminary data.</text>
</comment>
<reference evidence="1 2" key="1">
    <citation type="submission" date="2020-08" db="EMBL/GenBank/DDBJ databases">
        <title>Sequencing the genomes of 1000 actinobacteria strains.</title>
        <authorList>
            <person name="Klenk H.-P."/>
        </authorList>
    </citation>
    <scope>NUCLEOTIDE SEQUENCE [LARGE SCALE GENOMIC DNA]</scope>
    <source>
        <strain evidence="1 2">DSM 17294</strain>
    </source>
</reference>
<proteinExistence type="predicted"/>
<evidence type="ECO:0000313" key="1">
    <source>
        <dbReference type="EMBL" id="MBB5980325.1"/>
    </source>
</evidence>
<dbReference type="AlphaFoldDB" id="A0A841DTW5"/>